<sequence>MWSSPMLLSASTVFALLGLALVVIAGVSDNWLEYQVDRKNLQNALRRQSDLGTRLKDASVTNPLYFTRTYGKIHICFPEDVPSEIGSFSKFGGACITNPDYFPDAEQRDRYNAVQIQRLWFMRAEVVSYIAGVCIIALCLLCGIVGCYRRSAKMTLATALFLFFAVLFLVVSMALWHYVDYIERRLLEVPPFYRSWEQILRQTTRINFGWSYIVAWVGIGFIFFAAIFLLFSYKAIKDEEEQIYESKHAAYFQQYYDKSLVPVSYGGNPYGYGYYPPPSTYYGHPSYGPSNYYGYLSYGAQ</sequence>
<evidence type="ECO:0000256" key="4">
    <source>
        <dbReference type="ARBA" id="ARBA00023136"/>
    </source>
</evidence>
<evidence type="ECO:0000256" key="2">
    <source>
        <dbReference type="ARBA" id="ARBA00022692"/>
    </source>
</evidence>
<reference evidence="7" key="1">
    <citation type="submission" date="2022-01" db="EMBL/GenBank/DDBJ databases">
        <title>Genome Sequence Resource for Two Populations of Ditylenchus destructor, the Migratory Endoparasitic Phytonematode.</title>
        <authorList>
            <person name="Zhang H."/>
            <person name="Lin R."/>
            <person name="Xie B."/>
        </authorList>
    </citation>
    <scope>NUCLEOTIDE SEQUENCE</scope>
    <source>
        <strain evidence="7">BazhouSP</strain>
    </source>
</reference>
<comment type="subcellular location">
    <subcellularLocation>
        <location evidence="1">Membrane</location>
        <topology evidence="1">Multi-pass membrane protein</topology>
    </subcellularLocation>
</comment>
<gene>
    <name evidence="7" type="ORF">DdX_02292</name>
</gene>
<evidence type="ECO:0000313" key="7">
    <source>
        <dbReference type="EMBL" id="KAI1725624.1"/>
    </source>
</evidence>
<evidence type="ECO:0000313" key="8">
    <source>
        <dbReference type="Proteomes" id="UP001201812"/>
    </source>
</evidence>
<feature type="transmembrane region" description="Helical" evidence="5">
    <location>
        <begin position="126"/>
        <end position="148"/>
    </location>
</feature>
<dbReference type="Proteomes" id="UP001201812">
    <property type="component" value="Unassembled WGS sequence"/>
</dbReference>
<dbReference type="Pfam" id="PF13903">
    <property type="entry name" value="Claudin_2"/>
    <property type="match status" value="1"/>
</dbReference>
<protein>
    <submittedName>
        <fullName evidence="7">PMP-22/EMP/MP20/Claudin tight junction domain-containing protein</fullName>
    </submittedName>
</protein>
<dbReference type="Gene3D" id="1.20.140.150">
    <property type="match status" value="1"/>
</dbReference>
<feature type="transmembrane region" description="Helical" evidence="5">
    <location>
        <begin position="210"/>
        <end position="231"/>
    </location>
</feature>
<proteinExistence type="predicted"/>
<comment type="caution">
    <text evidence="7">The sequence shown here is derived from an EMBL/GenBank/DDBJ whole genome shotgun (WGS) entry which is preliminary data.</text>
</comment>
<keyword evidence="2 5" id="KW-0812">Transmembrane</keyword>
<feature type="signal peptide" evidence="6">
    <location>
        <begin position="1"/>
        <end position="25"/>
    </location>
</feature>
<dbReference type="AlphaFoldDB" id="A0AAD4NDX1"/>
<keyword evidence="8" id="KW-1185">Reference proteome</keyword>
<dbReference type="EMBL" id="JAKKPZ010000002">
    <property type="protein sequence ID" value="KAI1725624.1"/>
    <property type="molecule type" value="Genomic_DNA"/>
</dbReference>
<feature type="chain" id="PRO_5041915636" evidence="6">
    <location>
        <begin position="26"/>
        <end position="301"/>
    </location>
</feature>
<dbReference type="PANTHER" id="PTHR21215">
    <property type="entry name" value="LD36024P"/>
    <property type="match status" value="1"/>
</dbReference>
<accession>A0AAD4NDX1</accession>
<evidence type="ECO:0000256" key="3">
    <source>
        <dbReference type="ARBA" id="ARBA00022989"/>
    </source>
</evidence>
<keyword evidence="6" id="KW-0732">Signal</keyword>
<keyword evidence="4 5" id="KW-0472">Membrane</keyword>
<name>A0AAD4NDX1_9BILA</name>
<dbReference type="InterPro" id="IPR004031">
    <property type="entry name" value="PMP22/EMP/MP20/Claudin"/>
</dbReference>
<evidence type="ECO:0000256" key="1">
    <source>
        <dbReference type="ARBA" id="ARBA00004141"/>
    </source>
</evidence>
<dbReference type="GO" id="GO:0016020">
    <property type="term" value="C:membrane"/>
    <property type="evidence" value="ECO:0007669"/>
    <property type="project" value="UniProtKB-SubCell"/>
</dbReference>
<evidence type="ECO:0000256" key="6">
    <source>
        <dbReference type="SAM" id="SignalP"/>
    </source>
</evidence>
<dbReference type="PANTHER" id="PTHR21215:SF0">
    <property type="entry name" value="LD36024P"/>
    <property type="match status" value="1"/>
</dbReference>
<organism evidence="7 8">
    <name type="scientific">Ditylenchus destructor</name>
    <dbReference type="NCBI Taxonomy" id="166010"/>
    <lineage>
        <taxon>Eukaryota</taxon>
        <taxon>Metazoa</taxon>
        <taxon>Ecdysozoa</taxon>
        <taxon>Nematoda</taxon>
        <taxon>Chromadorea</taxon>
        <taxon>Rhabditida</taxon>
        <taxon>Tylenchina</taxon>
        <taxon>Tylenchomorpha</taxon>
        <taxon>Sphaerularioidea</taxon>
        <taxon>Anguinidae</taxon>
        <taxon>Anguininae</taxon>
        <taxon>Ditylenchus</taxon>
    </lineage>
</organism>
<feature type="transmembrane region" description="Helical" evidence="5">
    <location>
        <begin position="160"/>
        <end position="179"/>
    </location>
</feature>
<evidence type="ECO:0000256" key="5">
    <source>
        <dbReference type="SAM" id="Phobius"/>
    </source>
</evidence>
<keyword evidence="3 5" id="KW-1133">Transmembrane helix</keyword>